<dbReference type="PATRIC" id="fig|742727.4.peg.4494"/>
<keyword evidence="3" id="KW-1185">Reference proteome</keyword>
<protein>
    <recommendedName>
        <fullName evidence="1">GmrSD restriction endonucleases N-terminal domain-containing protein</fullName>
    </recommendedName>
</protein>
<dbReference type="eggNOG" id="COG1479">
    <property type="taxonomic scope" value="Bacteria"/>
</dbReference>
<feature type="domain" description="GmrSD restriction endonucleases N-terminal" evidence="1">
    <location>
        <begin position="417"/>
        <end position="560"/>
    </location>
</feature>
<evidence type="ECO:0000313" key="2">
    <source>
        <dbReference type="EMBL" id="EKU88349.1"/>
    </source>
</evidence>
<dbReference type="OrthoDB" id="9798761at2"/>
<evidence type="ECO:0000313" key="3">
    <source>
        <dbReference type="Proteomes" id="UP000009872"/>
    </source>
</evidence>
<dbReference type="STRING" id="742727.HMPREF9447_04406"/>
<dbReference type="Proteomes" id="UP000009872">
    <property type="component" value="Unassembled WGS sequence"/>
</dbReference>
<feature type="domain" description="GmrSD restriction endonucleases N-terminal" evidence="1">
    <location>
        <begin position="28"/>
        <end position="180"/>
    </location>
</feature>
<evidence type="ECO:0000259" key="1">
    <source>
        <dbReference type="Pfam" id="PF03235"/>
    </source>
</evidence>
<dbReference type="Pfam" id="PF03235">
    <property type="entry name" value="GmrSD_N"/>
    <property type="match status" value="2"/>
</dbReference>
<dbReference type="EMBL" id="ADLF01000021">
    <property type="protein sequence ID" value="EKU88349.1"/>
    <property type="molecule type" value="Genomic_DNA"/>
</dbReference>
<dbReference type="HOGENOM" id="CLU_012837_0_0_10"/>
<proteinExistence type="predicted"/>
<comment type="caution">
    <text evidence="2">The sequence shown here is derived from an EMBL/GenBank/DDBJ whole genome shotgun (WGS) entry which is preliminary data.</text>
</comment>
<dbReference type="PANTHER" id="PTHR39639">
    <property type="entry name" value="CHROMOSOME 16, WHOLE GENOME SHOTGUN SEQUENCE"/>
    <property type="match status" value="1"/>
</dbReference>
<sequence length="779" mass="91547">MGTTVKEDKFIKIFKSSLKIDARTISIKTLLSERNLRRINYTPYYQRNYVWDNIKQTFFIESVILGTEIPPLIFFKSGMKMEVIDGRQRFETLKRFKENDLILSGKGLMTLPALARTSFNKMAPEIQDIFWNSNIRIFEFEVINEPNLDPEIEDKIKKEIFRRYNTGITPLTSTEVDNAKYNDDKLSILFTKYLKKNNNFLCKMEECFFGSVSNSAELVVNIVNYIRRCYTLSFFPISKYAAGSDRTETLDLLYDFTTQNIEDYDREFKLYKSQIDKVIYIYDKLSQKDERLKNKYIYECLLWGIRILDNESIELNLDDLIAKAPNYYSKNIDIYSNSNPHYYKSIIDRFSDTAIFLKKITNFDFDIYLKNNGFKDTVKDIKQTEQAAVSTIEQLSNLRTNKPAPISTPIDEIKNDIKTSNYLVRPTYQRQEKINQLKASSIIESILLGINLPPIFVFKRTSGIKEVIDGQQRLLSIIGFLGEQYKNEEGKLVISRNNNFKLKSLKILSELNGCNYSDLNIDLQDKILDFTIDVIIIEENINPKFDPTDLFIRLNNKPYPIEQNSFEMWNSTIDKDIVQKAKDVTKKYSSWFFSKESNLNEENRTDRMENEELITILSYISYHGRLNSYEKILGFFNRQDRITCRLKNKSGMTDFLSKLEKEANEKIIFVKCIEKTDRLINYFGNLFIETPNKELLNNFFNVKQALTFRRSYQDFYIIWLILDSISLAEENDFKESLLSDIRSLLCILRNVNGVSVNEKYLNDFIGNMEAIRSKYKKEN</sequence>
<dbReference type="RefSeq" id="WP_009131919.1">
    <property type="nucleotide sequence ID" value="NZ_JH992944.1"/>
</dbReference>
<accession>K9DTY1</accession>
<name>K9DTY1_9BACE</name>
<dbReference type="InterPro" id="IPR004919">
    <property type="entry name" value="GmrSD_N"/>
</dbReference>
<gene>
    <name evidence="2" type="ORF">HMPREF9447_04406</name>
</gene>
<organism evidence="2 3">
    <name type="scientific">Bacteroides oleiciplenus YIT 12058</name>
    <dbReference type="NCBI Taxonomy" id="742727"/>
    <lineage>
        <taxon>Bacteria</taxon>
        <taxon>Pseudomonadati</taxon>
        <taxon>Bacteroidota</taxon>
        <taxon>Bacteroidia</taxon>
        <taxon>Bacteroidales</taxon>
        <taxon>Bacteroidaceae</taxon>
        <taxon>Bacteroides</taxon>
    </lineage>
</organism>
<dbReference type="PANTHER" id="PTHR39639:SF1">
    <property type="entry name" value="DUF262 DOMAIN-CONTAINING PROTEIN"/>
    <property type="match status" value="1"/>
</dbReference>
<reference evidence="2 3" key="1">
    <citation type="submission" date="2012-09" db="EMBL/GenBank/DDBJ databases">
        <title>The Genome Sequence of Bacteroides oleiciplenus YIT 12058.</title>
        <authorList>
            <consortium name="The Broad Institute Genome Sequencing Platform"/>
            <person name="Earl A."/>
            <person name="Ward D."/>
            <person name="Feldgarden M."/>
            <person name="Gevers D."/>
            <person name="Morotomi M."/>
            <person name="Walker B."/>
            <person name="Young S.K."/>
            <person name="Zeng Q."/>
            <person name="Gargeya S."/>
            <person name="Fitzgerald M."/>
            <person name="Haas B."/>
            <person name="Abouelleil A."/>
            <person name="Alvarado L."/>
            <person name="Arachchi H.M."/>
            <person name="Berlin A.M."/>
            <person name="Chapman S.B."/>
            <person name="Goldberg J."/>
            <person name="Griggs A."/>
            <person name="Gujja S."/>
            <person name="Hansen M."/>
            <person name="Howarth C."/>
            <person name="Imamovic A."/>
            <person name="Larimer J."/>
            <person name="McCowen C."/>
            <person name="Montmayeur A."/>
            <person name="Murphy C."/>
            <person name="Neiman D."/>
            <person name="Pearson M."/>
            <person name="Priest M."/>
            <person name="Roberts A."/>
            <person name="Saif S."/>
            <person name="Shea T."/>
            <person name="Sisk P."/>
            <person name="Sykes S."/>
            <person name="Wortman J."/>
            <person name="Nusbaum C."/>
            <person name="Birren B."/>
        </authorList>
    </citation>
    <scope>NUCLEOTIDE SEQUENCE [LARGE SCALE GENOMIC DNA]</scope>
    <source>
        <strain evidence="2 3">YIT 12058</strain>
    </source>
</reference>
<dbReference type="AlphaFoldDB" id="K9DTY1"/>